<evidence type="ECO:0000259" key="1">
    <source>
        <dbReference type="Pfam" id="PF00294"/>
    </source>
</evidence>
<sequence length="330" mass="35256">MRTVTTASAVRTVDTTGVDAMPRIAVAGIVNVRLAVPVDEFPIPLTSSRRLPGQIALRLSGVGWTIANTLQALGSDVLFATYIGRDPAGQLAEAGLRSAGLLGPATQVCDAQPRAVVHYDRAGTRSGATDLRDAVNRRYPAEVFIHALDAAGGADLAILSNINFTRSLISAAADRAIPIITDLHVIDTVQSRHNEEWMRAAHVLSCSHEKLPCPPSDWIRRLWSLYRTPVVIVGMGAAGALVGLRYHRAVWHVPATTPRLVRYTSGAGDTLLATFAHHYALSGNPVDALRHGCLAAGWKVGAGPDEDVRDAGTMLPRLVRSHGLPTVHRV</sequence>
<keyword evidence="2" id="KW-0808">Transferase</keyword>
<reference evidence="2 3" key="2">
    <citation type="submission" date="2023-11" db="EMBL/GenBank/DDBJ databases">
        <authorList>
            <person name="Lara A.C."/>
            <person name="Chronakova A."/>
        </authorList>
    </citation>
    <scope>NUCLEOTIDE SEQUENCE [LARGE SCALE GENOMIC DNA]</scope>
    <source>
        <strain evidence="2 3">BCCO 10_0798</strain>
    </source>
</reference>
<comment type="caution">
    <text evidence="2">The sequence shown here is derived from an EMBL/GenBank/DDBJ whole genome shotgun (WGS) entry which is preliminary data.</text>
</comment>
<dbReference type="Proteomes" id="UP001271792">
    <property type="component" value="Unassembled WGS sequence"/>
</dbReference>
<keyword evidence="3" id="KW-1185">Reference proteome</keyword>
<keyword evidence="2" id="KW-0418">Kinase</keyword>
<evidence type="ECO:0000313" key="3">
    <source>
        <dbReference type="Proteomes" id="UP001271792"/>
    </source>
</evidence>
<evidence type="ECO:0000313" key="2">
    <source>
        <dbReference type="EMBL" id="MDX8053823.1"/>
    </source>
</evidence>
<dbReference type="SUPFAM" id="SSF53613">
    <property type="entry name" value="Ribokinase-like"/>
    <property type="match status" value="1"/>
</dbReference>
<organism evidence="2 3">
    <name type="scientific">Lentzea kristufekii</name>
    <dbReference type="NCBI Taxonomy" id="3095430"/>
    <lineage>
        <taxon>Bacteria</taxon>
        <taxon>Bacillati</taxon>
        <taxon>Actinomycetota</taxon>
        <taxon>Actinomycetes</taxon>
        <taxon>Pseudonocardiales</taxon>
        <taxon>Pseudonocardiaceae</taxon>
        <taxon>Lentzea</taxon>
    </lineage>
</organism>
<dbReference type="InterPro" id="IPR011611">
    <property type="entry name" value="PfkB_dom"/>
</dbReference>
<proteinExistence type="predicted"/>
<name>A0ABU4TZU1_9PSEU</name>
<gene>
    <name evidence="2" type="ORF">SK571_31020</name>
</gene>
<accession>A0ABU4TZU1</accession>
<dbReference type="GO" id="GO:0016301">
    <property type="term" value="F:kinase activity"/>
    <property type="evidence" value="ECO:0007669"/>
    <property type="project" value="UniProtKB-KW"/>
</dbReference>
<dbReference type="EMBL" id="JAXAVV010000017">
    <property type="protein sequence ID" value="MDX8053823.1"/>
    <property type="molecule type" value="Genomic_DNA"/>
</dbReference>
<dbReference type="InterPro" id="IPR029056">
    <property type="entry name" value="Ribokinase-like"/>
</dbReference>
<feature type="domain" description="Carbohydrate kinase PfkB" evidence="1">
    <location>
        <begin position="229"/>
        <end position="301"/>
    </location>
</feature>
<dbReference type="Pfam" id="PF00294">
    <property type="entry name" value="PfkB"/>
    <property type="match status" value="1"/>
</dbReference>
<dbReference type="RefSeq" id="WP_319987622.1">
    <property type="nucleotide sequence ID" value="NZ_JAXAVV010000017.1"/>
</dbReference>
<dbReference type="Gene3D" id="3.40.1190.20">
    <property type="match status" value="1"/>
</dbReference>
<protein>
    <submittedName>
        <fullName evidence="2">Carbohydrate kinase family protein</fullName>
    </submittedName>
</protein>
<reference evidence="2 3" key="1">
    <citation type="submission" date="2023-11" db="EMBL/GenBank/DDBJ databases">
        <title>Lentzea sokolovensis, sp. nov., Lentzea kristufkii, sp. nov., and Lentzea miocenensis, sp. nov., rare actinobacteria from Sokolov Coal Basin, Miocene lacustrine sediment, Czech Republic.</title>
        <authorList>
            <person name="Lara A."/>
            <person name="Kotroba L."/>
            <person name="Nouioui I."/>
            <person name="Neumann-Schaal M."/>
            <person name="Mast Y."/>
            <person name="Chronakova A."/>
        </authorList>
    </citation>
    <scope>NUCLEOTIDE SEQUENCE [LARGE SCALE GENOMIC DNA]</scope>
    <source>
        <strain evidence="2 3">BCCO 10_0798</strain>
    </source>
</reference>